<protein>
    <submittedName>
        <fullName evidence="1">Uncharacterized protein</fullName>
    </submittedName>
</protein>
<accession>A0ACB0ZHB7</accession>
<proteinExistence type="predicted"/>
<name>A0ACB0ZHB7_MELEN</name>
<gene>
    <name evidence="1" type="ORF">MENTE1834_LOCUS24523</name>
</gene>
<reference evidence="1" key="1">
    <citation type="submission" date="2023-11" db="EMBL/GenBank/DDBJ databases">
        <authorList>
            <person name="Poullet M."/>
        </authorList>
    </citation>
    <scope>NUCLEOTIDE SEQUENCE</scope>
    <source>
        <strain evidence="1">E1834</strain>
    </source>
</reference>
<dbReference type="EMBL" id="CAVMJV010000032">
    <property type="protein sequence ID" value="CAK5077590.1"/>
    <property type="molecule type" value="Genomic_DNA"/>
</dbReference>
<organism evidence="1 2">
    <name type="scientific">Meloidogyne enterolobii</name>
    <name type="common">Root-knot nematode worm</name>
    <name type="synonym">Meloidogyne mayaguensis</name>
    <dbReference type="NCBI Taxonomy" id="390850"/>
    <lineage>
        <taxon>Eukaryota</taxon>
        <taxon>Metazoa</taxon>
        <taxon>Ecdysozoa</taxon>
        <taxon>Nematoda</taxon>
        <taxon>Chromadorea</taxon>
        <taxon>Rhabditida</taxon>
        <taxon>Tylenchina</taxon>
        <taxon>Tylenchomorpha</taxon>
        <taxon>Tylenchoidea</taxon>
        <taxon>Meloidogynidae</taxon>
        <taxon>Meloidogyninae</taxon>
        <taxon>Meloidogyne</taxon>
    </lineage>
</organism>
<comment type="caution">
    <text evidence="1">The sequence shown here is derived from an EMBL/GenBank/DDBJ whole genome shotgun (WGS) entry which is preliminary data.</text>
</comment>
<dbReference type="Proteomes" id="UP001497535">
    <property type="component" value="Unassembled WGS sequence"/>
</dbReference>
<evidence type="ECO:0000313" key="2">
    <source>
        <dbReference type="Proteomes" id="UP001497535"/>
    </source>
</evidence>
<evidence type="ECO:0000313" key="1">
    <source>
        <dbReference type="EMBL" id="CAK5077590.1"/>
    </source>
</evidence>
<keyword evidence="2" id="KW-1185">Reference proteome</keyword>
<sequence>MNAVVYGYLNIDGSITDENQPKISKEAFAVIKNKKIEEKEFLEKTTKLNENETKTTLIEKRNLFLGSKCQTFYSADPFVVSRAFMQYIFDEQGNRFIDCISNVQHVGHCHPHVVQAIATQSSLSTCNIRFVSPILGECSKALINTLHPSLNTIFYCNSGSEANDLALQLARDWTGGNDAIVLENAYHGHITTAAQLSPYKSEHGANIKRPEWAHIAPTPDVYRGKYRLSDEELNSPEALKNAGELYSKDISVLLEELNKNGRKLAAFFAEALQSCGGQIIPPPGYFQSVAKEIHDNGGLMIVDEVQTGFGRVGDTFWAHQLFGHGEEEFIPDILTMGKPMGNGYPVSAVVTRREIADKLCGNAEYFNTYGGNPVSCAASLAVLQVIEKEHLLQHSKQMGILFKQKLEILKSKYFCIGDIRGVGMFWGLDLVKCRKTREPATNLAGKLNYDFIKKWEQPMYREPSVPPSYNFLQHCRIRGALVWFDSAGRAASNHTRAPQIRQFITVIARQYNGLAVHRSILKLRKEYGILLNADGPFGNVLKFKPPLCFNSDNLENVIKALDECLNELIKEEEE</sequence>